<name>A0A412Z5P0_9BACT</name>
<dbReference type="AlphaFoldDB" id="A0A412Z5P0"/>
<sequence length="67" mass="7238">MTTLKAAVVPAKVLKNGKHRIRIAIGHKQETRYIVTRFEIDNTANFKGGQVVGVPDAAHVNAKLGST</sequence>
<reference evidence="1 2" key="1">
    <citation type="submission" date="2018-08" db="EMBL/GenBank/DDBJ databases">
        <title>A genome reference for cultivated species of the human gut microbiota.</title>
        <authorList>
            <person name="Zou Y."/>
            <person name="Xue W."/>
            <person name="Luo G."/>
        </authorList>
    </citation>
    <scope>NUCLEOTIDE SEQUENCE [LARGE SCALE GENOMIC DNA]</scope>
    <source>
        <strain evidence="1 2">AF14-1AC</strain>
    </source>
</reference>
<proteinExistence type="predicted"/>
<comment type="caution">
    <text evidence="1">The sequence shown here is derived from an EMBL/GenBank/DDBJ whole genome shotgun (WGS) entry which is preliminary data.</text>
</comment>
<accession>A0A412Z5P0</accession>
<evidence type="ECO:0000313" key="2">
    <source>
        <dbReference type="Proteomes" id="UP000283678"/>
    </source>
</evidence>
<gene>
    <name evidence="1" type="ORF">DWW04_13480</name>
</gene>
<protein>
    <submittedName>
        <fullName evidence="1">Uncharacterized protein</fullName>
    </submittedName>
</protein>
<dbReference type="EMBL" id="QRZL01000012">
    <property type="protein sequence ID" value="RGV75258.1"/>
    <property type="molecule type" value="Genomic_DNA"/>
</dbReference>
<dbReference type="RefSeq" id="WP_118429195.1">
    <property type="nucleotide sequence ID" value="NZ_QRZL01000012.1"/>
</dbReference>
<organism evidence="1 2">
    <name type="scientific">Phocaeicola dorei</name>
    <dbReference type="NCBI Taxonomy" id="357276"/>
    <lineage>
        <taxon>Bacteria</taxon>
        <taxon>Pseudomonadati</taxon>
        <taxon>Bacteroidota</taxon>
        <taxon>Bacteroidia</taxon>
        <taxon>Bacteroidales</taxon>
        <taxon>Bacteroidaceae</taxon>
        <taxon>Phocaeicola</taxon>
    </lineage>
</organism>
<evidence type="ECO:0000313" key="1">
    <source>
        <dbReference type="EMBL" id="RGV75258.1"/>
    </source>
</evidence>
<dbReference type="Proteomes" id="UP000283678">
    <property type="component" value="Unassembled WGS sequence"/>
</dbReference>